<dbReference type="GO" id="GO:0008270">
    <property type="term" value="F:zinc ion binding"/>
    <property type="evidence" value="ECO:0007669"/>
    <property type="project" value="UniProtKB-KW"/>
</dbReference>
<keyword evidence="1" id="KW-0479">Metal-binding</keyword>
<evidence type="ECO:0000256" key="3">
    <source>
        <dbReference type="ARBA" id="ARBA00022833"/>
    </source>
</evidence>
<name>A0A850VGE6_9CORV</name>
<keyword evidence="3" id="KW-0862">Zinc</keyword>
<evidence type="ECO:0000256" key="4">
    <source>
        <dbReference type="SAM" id="MobiDB-lite"/>
    </source>
</evidence>
<reference evidence="6" key="1">
    <citation type="submission" date="2019-10" db="EMBL/GenBank/DDBJ databases">
        <title>Bird 10,000 Genomes (B10K) Project - Family phase.</title>
        <authorList>
            <person name="Zhang G."/>
        </authorList>
    </citation>
    <scope>NUCLEOTIDE SEQUENCE</scope>
    <source>
        <strain evidence="6">B10K-IZ-033-78</strain>
        <tissue evidence="6">Muscle</tissue>
    </source>
</reference>
<dbReference type="InterPro" id="IPR019786">
    <property type="entry name" value="Zinc_finger_PHD-type_CS"/>
</dbReference>
<organism evidence="6 7">
    <name type="scientific">Chloropsis hardwickii</name>
    <dbReference type="NCBI Taxonomy" id="667144"/>
    <lineage>
        <taxon>Eukaryota</taxon>
        <taxon>Metazoa</taxon>
        <taxon>Chordata</taxon>
        <taxon>Craniata</taxon>
        <taxon>Vertebrata</taxon>
        <taxon>Euteleostomi</taxon>
        <taxon>Archelosauria</taxon>
        <taxon>Archosauria</taxon>
        <taxon>Dinosauria</taxon>
        <taxon>Saurischia</taxon>
        <taxon>Theropoda</taxon>
        <taxon>Coelurosauria</taxon>
        <taxon>Aves</taxon>
        <taxon>Neognathae</taxon>
        <taxon>Neoaves</taxon>
        <taxon>Telluraves</taxon>
        <taxon>Australaves</taxon>
        <taxon>Passeriformes</taxon>
        <taxon>Corvoidea</taxon>
        <taxon>Irenidae</taxon>
        <taxon>Chloropsis</taxon>
    </lineage>
</organism>
<feature type="domain" description="PHF7/G2E3-like PHD zinc finger" evidence="5">
    <location>
        <begin position="48"/>
        <end position="106"/>
    </location>
</feature>
<dbReference type="Proteomes" id="UP000640999">
    <property type="component" value="Unassembled WGS sequence"/>
</dbReference>
<dbReference type="Gene3D" id="3.30.40.10">
    <property type="entry name" value="Zinc/RING finger domain, C3HC4 (zinc finger)"/>
    <property type="match status" value="1"/>
</dbReference>
<gene>
    <name evidence="6" type="primary">Phf7_1</name>
    <name evidence="6" type="ORF">CHLHAR_R07593</name>
</gene>
<evidence type="ECO:0000256" key="1">
    <source>
        <dbReference type="ARBA" id="ARBA00022723"/>
    </source>
</evidence>
<evidence type="ECO:0000256" key="2">
    <source>
        <dbReference type="ARBA" id="ARBA00022771"/>
    </source>
</evidence>
<evidence type="ECO:0000313" key="7">
    <source>
        <dbReference type="Proteomes" id="UP000640999"/>
    </source>
</evidence>
<dbReference type="PROSITE" id="PS01359">
    <property type="entry name" value="ZF_PHD_1"/>
    <property type="match status" value="1"/>
</dbReference>
<proteinExistence type="predicted"/>
<dbReference type="Pfam" id="PF26054">
    <property type="entry name" value="PHD_G2E3"/>
    <property type="match status" value="1"/>
</dbReference>
<accession>A0A850VGE6</accession>
<protein>
    <submittedName>
        <fullName evidence="6">PHF7 protein</fullName>
    </submittedName>
</protein>
<dbReference type="InterPro" id="IPR059102">
    <property type="entry name" value="PHD_PHF7/G2E3-like"/>
</dbReference>
<sequence length="130" mass="14023">MRAGSSSFQCPLCRDRDAFFLEMFFMGIRIPLRPPSWENNGAFEALGERHGRCDASECLCPGGREQAEGEGPWQLLLCCSCAAEGTHRPCSSLGPRRASWECDGCAGPRTGKRQSTQVTLDGVLAPGAQG</sequence>
<comment type="caution">
    <text evidence="6">The sequence shown here is derived from an EMBL/GenBank/DDBJ whole genome shotgun (WGS) entry which is preliminary data.</text>
</comment>
<feature type="non-terminal residue" evidence="6">
    <location>
        <position position="130"/>
    </location>
</feature>
<dbReference type="PANTHER" id="PTHR12420:SF47">
    <property type="entry name" value="PHD FINGER PROTEIN 7"/>
    <property type="match status" value="1"/>
</dbReference>
<feature type="region of interest" description="Disordered" evidence="4">
    <location>
        <begin position="109"/>
        <end position="130"/>
    </location>
</feature>
<dbReference type="InterPro" id="IPR013083">
    <property type="entry name" value="Znf_RING/FYVE/PHD"/>
</dbReference>
<dbReference type="GO" id="GO:0005634">
    <property type="term" value="C:nucleus"/>
    <property type="evidence" value="ECO:0007669"/>
    <property type="project" value="TreeGrafter"/>
</dbReference>
<dbReference type="AlphaFoldDB" id="A0A850VGE6"/>
<keyword evidence="7" id="KW-1185">Reference proteome</keyword>
<keyword evidence="2" id="KW-0863">Zinc-finger</keyword>
<feature type="non-terminal residue" evidence="6">
    <location>
        <position position="1"/>
    </location>
</feature>
<dbReference type="OrthoDB" id="512616at2759"/>
<dbReference type="PANTHER" id="PTHR12420">
    <property type="entry name" value="PHD FINGER PROTEIN"/>
    <property type="match status" value="1"/>
</dbReference>
<dbReference type="InterPro" id="IPR051188">
    <property type="entry name" value="PHD-type_Zinc_Finger"/>
</dbReference>
<dbReference type="SUPFAM" id="SSF57903">
    <property type="entry name" value="FYVE/PHD zinc finger"/>
    <property type="match status" value="1"/>
</dbReference>
<evidence type="ECO:0000313" key="6">
    <source>
        <dbReference type="EMBL" id="NWH42506.1"/>
    </source>
</evidence>
<dbReference type="EMBL" id="WEIW01010153">
    <property type="protein sequence ID" value="NWH42506.1"/>
    <property type="molecule type" value="Genomic_DNA"/>
</dbReference>
<evidence type="ECO:0000259" key="5">
    <source>
        <dbReference type="Pfam" id="PF26054"/>
    </source>
</evidence>
<dbReference type="InterPro" id="IPR011011">
    <property type="entry name" value="Znf_FYVE_PHD"/>
</dbReference>